<dbReference type="PANTHER" id="PTHR45046:SF1">
    <property type="entry name" value="V-SET AND IMMUNOGLOBULIN DOMAIN-CONTAINING PROTEIN 2"/>
    <property type="match status" value="1"/>
</dbReference>
<dbReference type="OMA" id="CLIKFQK"/>
<dbReference type="InterPro" id="IPR003599">
    <property type="entry name" value="Ig_sub"/>
</dbReference>
<dbReference type="PANTHER" id="PTHR45046">
    <property type="entry name" value="V-SET AND IMMUNOGLOBULIN DOMAIN-CONTAINING PROTEIN 2"/>
    <property type="match status" value="1"/>
</dbReference>
<name>A0A670YTM1_PSETE</name>
<dbReference type="InterPro" id="IPR013106">
    <property type="entry name" value="Ig_V-set"/>
</dbReference>
<dbReference type="InterPro" id="IPR013783">
    <property type="entry name" value="Ig-like_fold"/>
</dbReference>
<reference evidence="3" key="2">
    <citation type="submission" date="2025-09" db="UniProtKB">
        <authorList>
            <consortium name="Ensembl"/>
        </authorList>
    </citation>
    <scope>IDENTIFICATION</scope>
</reference>
<dbReference type="PROSITE" id="PS50835">
    <property type="entry name" value="IG_LIKE"/>
    <property type="match status" value="2"/>
</dbReference>
<evidence type="ECO:0000313" key="4">
    <source>
        <dbReference type="Proteomes" id="UP000472273"/>
    </source>
</evidence>
<accession>A0A670YTM1</accession>
<dbReference type="AlphaFoldDB" id="A0A670YTM1"/>
<keyword evidence="4" id="KW-1185">Reference proteome</keyword>
<dbReference type="SMART" id="SM00408">
    <property type="entry name" value="IGc2"/>
    <property type="match status" value="2"/>
</dbReference>
<proteinExistence type="predicted"/>
<dbReference type="InterPro" id="IPR007110">
    <property type="entry name" value="Ig-like_dom"/>
</dbReference>
<dbReference type="Ensembl" id="ENSPTXT00000015570.1">
    <property type="protein sequence ID" value="ENSPTXP00000015102.1"/>
    <property type="gene ID" value="ENSPTXG00000010430.1"/>
</dbReference>
<dbReference type="SMART" id="SM00409">
    <property type="entry name" value="IG"/>
    <property type="match status" value="2"/>
</dbReference>
<feature type="transmembrane region" description="Helical" evidence="1">
    <location>
        <begin position="237"/>
        <end position="262"/>
    </location>
</feature>
<reference evidence="3" key="1">
    <citation type="submission" date="2025-08" db="UniProtKB">
        <authorList>
            <consortium name="Ensembl"/>
        </authorList>
    </citation>
    <scope>IDENTIFICATION</scope>
</reference>
<evidence type="ECO:0000313" key="3">
    <source>
        <dbReference type="Ensembl" id="ENSPTXP00000015102.1"/>
    </source>
</evidence>
<keyword evidence="1" id="KW-1133">Transmembrane helix</keyword>
<dbReference type="Gene3D" id="2.60.40.10">
    <property type="entry name" value="Immunoglobulins"/>
    <property type="match status" value="2"/>
</dbReference>
<dbReference type="InterPro" id="IPR003598">
    <property type="entry name" value="Ig_sub2"/>
</dbReference>
<dbReference type="CDD" id="cd12087">
    <property type="entry name" value="TM_EGFR-like"/>
    <property type="match status" value="1"/>
</dbReference>
<feature type="domain" description="Ig-like" evidence="2">
    <location>
        <begin position="5"/>
        <end position="122"/>
    </location>
</feature>
<keyword evidence="1" id="KW-0472">Membrane</keyword>
<organism evidence="3 4">
    <name type="scientific">Pseudonaja textilis</name>
    <name type="common">Eastern brown snake</name>
    <dbReference type="NCBI Taxonomy" id="8673"/>
    <lineage>
        <taxon>Eukaryota</taxon>
        <taxon>Metazoa</taxon>
        <taxon>Chordata</taxon>
        <taxon>Craniata</taxon>
        <taxon>Vertebrata</taxon>
        <taxon>Euteleostomi</taxon>
        <taxon>Lepidosauria</taxon>
        <taxon>Squamata</taxon>
        <taxon>Bifurcata</taxon>
        <taxon>Unidentata</taxon>
        <taxon>Episquamata</taxon>
        <taxon>Toxicofera</taxon>
        <taxon>Serpentes</taxon>
        <taxon>Colubroidea</taxon>
        <taxon>Elapidae</taxon>
        <taxon>Hydrophiinae</taxon>
        <taxon>Pseudonaja</taxon>
    </lineage>
</organism>
<feature type="domain" description="Ig-like" evidence="2">
    <location>
        <begin position="141"/>
        <end position="232"/>
    </location>
</feature>
<dbReference type="SUPFAM" id="SSF48726">
    <property type="entry name" value="Immunoglobulin"/>
    <property type="match status" value="2"/>
</dbReference>
<dbReference type="GeneTree" id="ENSGT00940000161544"/>
<keyword evidence="1" id="KW-0812">Transmembrane</keyword>
<dbReference type="SMART" id="SM00406">
    <property type="entry name" value="IGv"/>
    <property type="match status" value="1"/>
</dbReference>
<sequence>MPSNPIVLCSEHFFSIPLTDCGVCVEVTVPRDPVMQQKGSNVEIPCHYKTSVGKSFVLEWRFAAGPISLQILYFANDVLYKPSRQADRLSLLHKPPTLGDASIQLNNIRASDAGTYICEVNNPPDFDGTGTGLVNLVVLMPPSTPVCKGSTSGHIGSDVTFSCSSSEGVPSPIYSWTLLDSKQPLPTSHMVQNQEKGTLVLTNLTLQLSGTYRCTATNEFGHQSCQISLHVTGVSKAGAVAGALIGAILALFLLGAIVLYILRYRRNRLAKKKPQSDHLGFAPFCLSVFIMRSLLSIHRIPKAAGKMHVAKFTKWPLG</sequence>
<evidence type="ECO:0000259" key="2">
    <source>
        <dbReference type="PROSITE" id="PS50835"/>
    </source>
</evidence>
<gene>
    <name evidence="3" type="primary">VSIG2</name>
</gene>
<dbReference type="InterPro" id="IPR042475">
    <property type="entry name" value="VSIG2"/>
</dbReference>
<protein>
    <submittedName>
        <fullName evidence="3">V-set and immunoglobulin domain containing 2</fullName>
    </submittedName>
</protein>
<dbReference type="Pfam" id="PF13927">
    <property type="entry name" value="Ig_3"/>
    <property type="match status" value="1"/>
</dbReference>
<dbReference type="Proteomes" id="UP000472273">
    <property type="component" value="Unplaced"/>
</dbReference>
<evidence type="ECO:0000256" key="1">
    <source>
        <dbReference type="SAM" id="Phobius"/>
    </source>
</evidence>
<dbReference type="Pfam" id="PF07686">
    <property type="entry name" value="V-set"/>
    <property type="match status" value="1"/>
</dbReference>
<dbReference type="InterPro" id="IPR036179">
    <property type="entry name" value="Ig-like_dom_sf"/>
</dbReference>